<sequence length="40" mass="5174">MGRLIFYHPMHILWNRRFLRLQKSQTYFVFHEIFNIMILY</sequence>
<dbReference type="EMBL" id="BK015595">
    <property type="protein sequence ID" value="DAE14860.1"/>
    <property type="molecule type" value="Genomic_DNA"/>
</dbReference>
<organism evidence="1">
    <name type="scientific">Podoviridae sp. ctUT63</name>
    <dbReference type="NCBI Taxonomy" id="2825253"/>
    <lineage>
        <taxon>Viruses</taxon>
        <taxon>Duplodnaviria</taxon>
        <taxon>Heunggongvirae</taxon>
        <taxon>Uroviricota</taxon>
        <taxon>Caudoviricetes</taxon>
    </lineage>
</organism>
<proteinExistence type="predicted"/>
<name>A0A8S5Q8P3_9CAUD</name>
<protein>
    <submittedName>
        <fullName evidence="1">Uncharacterized protein</fullName>
    </submittedName>
</protein>
<evidence type="ECO:0000313" key="1">
    <source>
        <dbReference type="EMBL" id="DAE14860.1"/>
    </source>
</evidence>
<accession>A0A8S5Q8P3</accession>
<reference evidence="1" key="1">
    <citation type="journal article" date="2021" name="Proc. Natl. Acad. Sci. U.S.A.">
        <title>A Catalog of Tens of Thousands of Viruses from Human Metagenomes Reveals Hidden Associations with Chronic Diseases.</title>
        <authorList>
            <person name="Tisza M.J."/>
            <person name="Buck C.B."/>
        </authorList>
    </citation>
    <scope>NUCLEOTIDE SEQUENCE</scope>
    <source>
        <strain evidence="1">CtUT63</strain>
    </source>
</reference>